<keyword evidence="1" id="KW-0732">Signal</keyword>
<dbReference type="PANTHER" id="PTHR38075">
    <property type="entry name" value="DUF4139 DOMAIN-CONTAINING PROTEIN"/>
    <property type="match status" value="1"/>
</dbReference>
<dbReference type="Pfam" id="PF13598">
    <property type="entry name" value="DUF4139"/>
    <property type="match status" value="1"/>
</dbReference>
<evidence type="ECO:0000256" key="1">
    <source>
        <dbReference type="SAM" id="SignalP"/>
    </source>
</evidence>
<accession>A0A7C5R7V0</accession>
<feature type="chain" id="PRO_5028264096" evidence="1">
    <location>
        <begin position="23"/>
        <end position="467"/>
    </location>
</feature>
<dbReference type="PANTHER" id="PTHR38075:SF1">
    <property type="entry name" value="DUF4139 DOMAIN-CONTAINING PROTEIN"/>
    <property type="match status" value="1"/>
</dbReference>
<protein>
    <submittedName>
        <fullName evidence="3">DUF4139 domain-containing protein</fullName>
    </submittedName>
</protein>
<feature type="domain" description="DUF4139" evidence="2">
    <location>
        <begin position="178"/>
        <end position="465"/>
    </location>
</feature>
<reference evidence="3" key="1">
    <citation type="journal article" date="2020" name="mSystems">
        <title>Genome- and Community-Level Interaction Insights into Carbon Utilization and Element Cycling Functions of Hydrothermarchaeota in Hydrothermal Sediment.</title>
        <authorList>
            <person name="Zhou Z."/>
            <person name="Liu Y."/>
            <person name="Xu W."/>
            <person name="Pan J."/>
            <person name="Luo Z.H."/>
            <person name="Li M."/>
        </authorList>
    </citation>
    <scope>NUCLEOTIDE SEQUENCE [LARGE SCALE GENOMIC DNA]</scope>
    <source>
        <strain evidence="3">HyVt-485</strain>
    </source>
</reference>
<gene>
    <name evidence="3" type="ORF">ENJ42_04040</name>
</gene>
<dbReference type="Proteomes" id="UP000885830">
    <property type="component" value="Unassembled WGS sequence"/>
</dbReference>
<comment type="caution">
    <text evidence="3">The sequence shown here is derived from an EMBL/GenBank/DDBJ whole genome shotgun (WGS) entry which is preliminary data.</text>
</comment>
<evidence type="ECO:0000313" key="3">
    <source>
        <dbReference type="EMBL" id="HHL42765.1"/>
    </source>
</evidence>
<dbReference type="InterPro" id="IPR037291">
    <property type="entry name" value="DUF4139"/>
</dbReference>
<dbReference type="EMBL" id="DRMJ01000199">
    <property type="protein sequence ID" value="HHL42765.1"/>
    <property type="molecule type" value="Genomic_DNA"/>
</dbReference>
<organism evidence="3">
    <name type="scientific">Hellea balneolensis</name>
    <dbReference type="NCBI Taxonomy" id="287478"/>
    <lineage>
        <taxon>Bacteria</taxon>
        <taxon>Pseudomonadati</taxon>
        <taxon>Pseudomonadota</taxon>
        <taxon>Alphaproteobacteria</taxon>
        <taxon>Maricaulales</taxon>
        <taxon>Robiginitomaculaceae</taxon>
        <taxon>Hellea</taxon>
    </lineage>
</organism>
<name>A0A7C5R7V0_9PROT</name>
<proteinExistence type="predicted"/>
<dbReference type="AlphaFoldDB" id="A0A7C5R7V0"/>
<evidence type="ECO:0000259" key="2">
    <source>
        <dbReference type="Pfam" id="PF13598"/>
    </source>
</evidence>
<feature type="signal peptide" evidence="1">
    <location>
        <begin position="1"/>
        <end position="22"/>
    </location>
</feature>
<sequence>MQKIRFGLLISTVFLAPLPAFAQSSQSLAMTIYGDNRALVEDVRDIDFKAGRNTIVLPNVSSQINAASASFIADDIDIVEQNFDYDLLTPQKLMQKAVGKYVDIIRTNPGTGRETRERAKVLSVNNGVVVQIGSRIEVLRDDTLPTRVVFDKIPENLKAEPTLSVMVDSQKAGRRPANLTYLTRGISWRADYVLLFDEADSLMNLQGWATVTNNTQTTFKDVKTSLIAGHVGNQNRNRYNQYNRRYNQNGNVRRAGTEQSPQERIGDSYLYPLPGRTTIASSQTKQIGFVDAAGVPAHKNYEYQAYGLNTLKDPVNADIRIVFSNSRAGGLGEALPKGTIRVYAKDKQGRAQFIGEDQITHIPGGSELALKIGEAFDVMVKPTIVSAEKLSNYKTDTTMKYAITNAQKKPVKVTIRQGLWKWSTEYKILSESHKSRSPDAYSRVWTIDVPAEGEAELSFKVREEWIW</sequence>